<gene>
    <name evidence="2" type="ORF">EOE65_15645</name>
</gene>
<sequence>MKLGILETGITPTELLDEHGSYAQMFMQLFDKAGYDYQYEVFEVKAGQFPSSPTECDGWIITGSKSNVYEQLPWMATLKEFILAIHQSERPMVGICFGHQIVAEAFGGVVEQYAAGWGVGLHTYRLEGKTDFIKDVPNAFTINAVHQDQVVTKPDNAEVFATSEFCPLAGLVYDDRIFTLQSHPEFNVAYEEALLTLRDGDGIPNAAAQAGLASLREAGAKADSLEVARWMAEFLEARVK</sequence>
<dbReference type="InterPro" id="IPR044992">
    <property type="entry name" value="ChyE-like"/>
</dbReference>
<organism evidence="2 3">
    <name type="scientific">Neptunomonas marina</name>
    <dbReference type="NCBI Taxonomy" id="1815562"/>
    <lineage>
        <taxon>Bacteria</taxon>
        <taxon>Pseudomonadati</taxon>
        <taxon>Pseudomonadota</taxon>
        <taxon>Gammaproteobacteria</taxon>
        <taxon>Oceanospirillales</taxon>
        <taxon>Oceanospirillaceae</taxon>
        <taxon>Neptunomonas</taxon>
    </lineage>
</organism>
<evidence type="ECO:0000313" key="3">
    <source>
        <dbReference type="Proteomes" id="UP000282818"/>
    </source>
</evidence>
<reference evidence="2 3" key="1">
    <citation type="submission" date="2019-01" db="EMBL/GenBank/DDBJ databases">
        <authorList>
            <person name="Chen W.-M."/>
        </authorList>
    </citation>
    <scope>NUCLEOTIDE SEQUENCE [LARGE SCALE GENOMIC DNA]</scope>
    <source>
        <strain evidence="2 3">HPM-16</strain>
    </source>
</reference>
<dbReference type="SUPFAM" id="SSF52317">
    <property type="entry name" value="Class I glutamine amidotransferase-like"/>
    <property type="match status" value="1"/>
</dbReference>
<dbReference type="Proteomes" id="UP000282818">
    <property type="component" value="Unassembled WGS sequence"/>
</dbReference>
<dbReference type="PANTHER" id="PTHR42695:SF5">
    <property type="entry name" value="GLUTAMINE AMIDOTRANSFERASE YLR126C-RELATED"/>
    <property type="match status" value="1"/>
</dbReference>
<dbReference type="CDD" id="cd01741">
    <property type="entry name" value="GATase1_1"/>
    <property type="match status" value="1"/>
</dbReference>
<keyword evidence="3" id="KW-1185">Reference proteome</keyword>
<dbReference type="RefSeq" id="WP_127695439.1">
    <property type="nucleotide sequence ID" value="NZ_SACQ01000008.1"/>
</dbReference>
<feature type="domain" description="Glutamine amidotransferase" evidence="1">
    <location>
        <begin position="15"/>
        <end position="188"/>
    </location>
</feature>
<dbReference type="PANTHER" id="PTHR42695">
    <property type="entry name" value="GLUTAMINE AMIDOTRANSFERASE YLR126C-RELATED"/>
    <property type="match status" value="1"/>
</dbReference>
<dbReference type="EMBL" id="SACQ01000008">
    <property type="protein sequence ID" value="RVU29602.1"/>
    <property type="molecule type" value="Genomic_DNA"/>
</dbReference>
<dbReference type="InterPro" id="IPR017926">
    <property type="entry name" value="GATASE"/>
</dbReference>
<name>A0A437Q524_9GAMM</name>
<accession>A0A437Q524</accession>
<keyword evidence="2" id="KW-0315">Glutamine amidotransferase</keyword>
<protein>
    <submittedName>
        <fullName evidence="2">Glutamine amidotransferase</fullName>
    </submittedName>
</protein>
<dbReference type="Gene3D" id="3.40.50.880">
    <property type="match status" value="1"/>
</dbReference>
<dbReference type="InterPro" id="IPR029062">
    <property type="entry name" value="Class_I_gatase-like"/>
</dbReference>
<evidence type="ECO:0000313" key="2">
    <source>
        <dbReference type="EMBL" id="RVU29602.1"/>
    </source>
</evidence>
<keyword evidence="2" id="KW-0808">Transferase</keyword>
<dbReference type="AlphaFoldDB" id="A0A437Q524"/>
<dbReference type="GO" id="GO:0005829">
    <property type="term" value="C:cytosol"/>
    <property type="evidence" value="ECO:0007669"/>
    <property type="project" value="TreeGrafter"/>
</dbReference>
<dbReference type="Pfam" id="PF00117">
    <property type="entry name" value="GATase"/>
    <property type="match status" value="1"/>
</dbReference>
<dbReference type="GO" id="GO:0016740">
    <property type="term" value="F:transferase activity"/>
    <property type="evidence" value="ECO:0007669"/>
    <property type="project" value="UniProtKB-KW"/>
</dbReference>
<proteinExistence type="predicted"/>
<comment type="caution">
    <text evidence="2">The sequence shown here is derived from an EMBL/GenBank/DDBJ whole genome shotgun (WGS) entry which is preliminary data.</text>
</comment>
<dbReference type="PROSITE" id="PS51273">
    <property type="entry name" value="GATASE_TYPE_1"/>
    <property type="match status" value="1"/>
</dbReference>
<evidence type="ECO:0000259" key="1">
    <source>
        <dbReference type="Pfam" id="PF00117"/>
    </source>
</evidence>